<sequence length="107" mass="12132">MTLAECLWMRGQTRVSKDKAQIVQRFFKRSYIRVYNVTRKIGEDAQTLVWDFGVKPKDAIHVATAISLSVEALETFDVDLIKKSGSMGTPLLKIRQPEAPHQGDLEL</sequence>
<dbReference type="InterPro" id="IPR002716">
    <property type="entry name" value="PIN_dom"/>
</dbReference>
<reference evidence="2" key="2">
    <citation type="journal article" date="2023" name="ISME Commun">
        <title>Characterization of a bloom-associated alphaproteobacterial lineage, 'Candidatus Phycosocius': insights into freshwater algal-bacterial interactions.</title>
        <authorList>
            <person name="Tanabe Y."/>
            <person name="Yamaguchi H."/>
            <person name="Yoshida M."/>
            <person name="Kai A."/>
            <person name="Okazaki Y."/>
        </authorList>
    </citation>
    <scope>NUCLEOTIDE SEQUENCE</scope>
    <source>
        <strain evidence="2">BOTRYCO-1</strain>
    </source>
</reference>
<feature type="domain" description="PIN" evidence="1">
    <location>
        <begin position="16"/>
        <end position="82"/>
    </location>
</feature>
<dbReference type="InterPro" id="IPR029060">
    <property type="entry name" value="PIN-like_dom_sf"/>
</dbReference>
<name>A0ABQ4PUZ4_9PROT</name>
<gene>
    <name evidence="2" type="ORF">PsB1_0909</name>
</gene>
<reference evidence="2" key="1">
    <citation type="submission" date="2021-05" db="EMBL/GenBank/DDBJ databases">
        <authorList>
            <person name="Tanabe Y."/>
        </authorList>
    </citation>
    <scope>NUCLEOTIDE SEQUENCE</scope>
    <source>
        <strain evidence="2">BOTRYCO-1</strain>
    </source>
</reference>
<accession>A0ABQ4PUZ4</accession>
<comment type="caution">
    <text evidence="2">The sequence shown here is derived from an EMBL/GenBank/DDBJ whole genome shotgun (WGS) entry which is preliminary data.</text>
</comment>
<evidence type="ECO:0000313" key="2">
    <source>
        <dbReference type="EMBL" id="GIU66755.1"/>
    </source>
</evidence>
<organism evidence="2 3">
    <name type="scientific">Candidatus Phycosocius spiralis</name>
    <dbReference type="NCBI Taxonomy" id="2815099"/>
    <lineage>
        <taxon>Bacteria</taxon>
        <taxon>Pseudomonadati</taxon>
        <taxon>Pseudomonadota</taxon>
        <taxon>Alphaproteobacteria</taxon>
        <taxon>Caulobacterales</taxon>
        <taxon>Caulobacterales incertae sedis</taxon>
        <taxon>Candidatus Phycosocius</taxon>
    </lineage>
</organism>
<dbReference type="Pfam" id="PF01850">
    <property type="entry name" value="PIN"/>
    <property type="match status" value="1"/>
</dbReference>
<dbReference type="Proteomes" id="UP001161064">
    <property type="component" value="Unassembled WGS sequence"/>
</dbReference>
<protein>
    <recommendedName>
        <fullName evidence="1">PIN domain-containing protein</fullName>
    </recommendedName>
</protein>
<proteinExistence type="predicted"/>
<dbReference type="SUPFAM" id="SSF88723">
    <property type="entry name" value="PIN domain-like"/>
    <property type="match status" value="1"/>
</dbReference>
<dbReference type="Gene3D" id="3.40.50.1010">
    <property type="entry name" value="5'-nuclease"/>
    <property type="match status" value="1"/>
</dbReference>
<evidence type="ECO:0000259" key="1">
    <source>
        <dbReference type="Pfam" id="PF01850"/>
    </source>
</evidence>
<evidence type="ECO:0000313" key="3">
    <source>
        <dbReference type="Proteomes" id="UP001161064"/>
    </source>
</evidence>
<keyword evidence="3" id="KW-1185">Reference proteome</keyword>
<dbReference type="EMBL" id="BPFZ01000004">
    <property type="protein sequence ID" value="GIU66755.1"/>
    <property type="molecule type" value="Genomic_DNA"/>
</dbReference>